<protein>
    <submittedName>
        <fullName evidence="1">Uncharacterized protein</fullName>
    </submittedName>
</protein>
<reference evidence="1" key="2">
    <citation type="submission" date="2020-11" db="EMBL/GenBank/DDBJ databases">
        <authorList>
            <person name="McCartney M.A."/>
            <person name="Auch B."/>
            <person name="Kono T."/>
            <person name="Mallez S."/>
            <person name="Becker A."/>
            <person name="Gohl D.M."/>
            <person name="Silverstein K.A.T."/>
            <person name="Koren S."/>
            <person name="Bechman K.B."/>
            <person name="Herman A."/>
            <person name="Abrahante J.E."/>
            <person name="Garbe J."/>
        </authorList>
    </citation>
    <scope>NUCLEOTIDE SEQUENCE</scope>
    <source>
        <strain evidence="1">Duluth1</strain>
        <tissue evidence="1">Whole animal</tissue>
    </source>
</reference>
<accession>A0A9D4KUP3</accession>
<gene>
    <name evidence="1" type="ORF">DPMN_088759</name>
</gene>
<evidence type="ECO:0000313" key="2">
    <source>
        <dbReference type="Proteomes" id="UP000828390"/>
    </source>
</evidence>
<evidence type="ECO:0000313" key="1">
    <source>
        <dbReference type="EMBL" id="KAH3846458.1"/>
    </source>
</evidence>
<reference evidence="1" key="1">
    <citation type="journal article" date="2019" name="bioRxiv">
        <title>The Genome of the Zebra Mussel, Dreissena polymorpha: A Resource for Invasive Species Research.</title>
        <authorList>
            <person name="McCartney M.A."/>
            <person name="Auch B."/>
            <person name="Kono T."/>
            <person name="Mallez S."/>
            <person name="Zhang Y."/>
            <person name="Obille A."/>
            <person name="Becker A."/>
            <person name="Abrahante J.E."/>
            <person name="Garbe J."/>
            <person name="Badalamenti J.P."/>
            <person name="Herman A."/>
            <person name="Mangelson H."/>
            <person name="Liachko I."/>
            <person name="Sullivan S."/>
            <person name="Sone E.D."/>
            <person name="Koren S."/>
            <person name="Silverstein K.A.T."/>
            <person name="Beckman K.B."/>
            <person name="Gohl D.M."/>
        </authorList>
    </citation>
    <scope>NUCLEOTIDE SEQUENCE</scope>
    <source>
        <strain evidence="1">Duluth1</strain>
        <tissue evidence="1">Whole animal</tissue>
    </source>
</reference>
<dbReference type="Proteomes" id="UP000828390">
    <property type="component" value="Unassembled WGS sequence"/>
</dbReference>
<organism evidence="1 2">
    <name type="scientific">Dreissena polymorpha</name>
    <name type="common">Zebra mussel</name>
    <name type="synonym">Mytilus polymorpha</name>
    <dbReference type="NCBI Taxonomy" id="45954"/>
    <lineage>
        <taxon>Eukaryota</taxon>
        <taxon>Metazoa</taxon>
        <taxon>Spiralia</taxon>
        <taxon>Lophotrochozoa</taxon>
        <taxon>Mollusca</taxon>
        <taxon>Bivalvia</taxon>
        <taxon>Autobranchia</taxon>
        <taxon>Heteroconchia</taxon>
        <taxon>Euheterodonta</taxon>
        <taxon>Imparidentia</taxon>
        <taxon>Neoheterodontei</taxon>
        <taxon>Myida</taxon>
        <taxon>Dreissenoidea</taxon>
        <taxon>Dreissenidae</taxon>
        <taxon>Dreissena</taxon>
    </lineage>
</organism>
<sequence>MQYNVISQLDLADMPQDICGISPTQVAVAYNNYDSYEDYDAYDIAFEWCTIQFLTVNSRHIALDRELTFKHRCYGIAHYKSSLYVTSGTELYQYTLGCRMLKTIYGDPSDLYTGKLP</sequence>
<dbReference type="EMBL" id="JAIWYP010000003">
    <property type="protein sequence ID" value="KAH3846458.1"/>
    <property type="molecule type" value="Genomic_DNA"/>
</dbReference>
<comment type="caution">
    <text evidence="1">The sequence shown here is derived from an EMBL/GenBank/DDBJ whole genome shotgun (WGS) entry which is preliminary data.</text>
</comment>
<dbReference type="AlphaFoldDB" id="A0A9D4KUP3"/>
<proteinExistence type="predicted"/>
<keyword evidence="2" id="KW-1185">Reference proteome</keyword>
<name>A0A9D4KUP3_DREPO</name>